<proteinExistence type="predicted"/>
<protein>
    <submittedName>
        <fullName evidence="1">Uncharacterized protein</fullName>
    </submittedName>
</protein>
<reference evidence="1" key="1">
    <citation type="journal article" date="2011" name="J. Bacteriol.">
        <title>Genome Sequence of an Erwinia amylovora Strain with Pathogenicity Restricted to Rubus Plants.</title>
        <authorList>
            <person name="Powney R."/>
            <person name="Smits T.H."/>
            <person name="Sawbridge T."/>
            <person name="Frey B."/>
            <person name="Blom J."/>
            <person name="Frey J.E."/>
            <person name="Plummer K.M."/>
            <person name="Beer S.V."/>
            <person name="Luck J."/>
            <person name="Duffy B."/>
            <person name="Rodoni B."/>
        </authorList>
    </citation>
    <scope>NUCLEOTIDE SEQUENCE</scope>
    <source>
        <strain evidence="1">ATCC BAA-2158</strain>
    </source>
</reference>
<dbReference type="AlphaFoldDB" id="E5B3A9"/>
<accession>E5B3A9</accession>
<sequence>MLYIGVFLVTSSTAIYQRWVNTDIELGKYKKYKHLILSEIKIGTSDSLVLFPDRTLSISFTGSDYT</sequence>
<evidence type="ECO:0000313" key="1">
    <source>
        <dbReference type="EMBL" id="CBX79896.1"/>
    </source>
</evidence>
<gene>
    <name evidence="1" type="ORF">EAIL5_1076</name>
</gene>
<organism evidence="1">
    <name type="scientific">Erwinia amylovora ATCC BAA-2158</name>
    <dbReference type="NCBI Taxonomy" id="889211"/>
    <lineage>
        <taxon>Bacteria</taxon>
        <taxon>Pseudomonadati</taxon>
        <taxon>Pseudomonadota</taxon>
        <taxon>Gammaproteobacteria</taxon>
        <taxon>Enterobacterales</taxon>
        <taxon>Erwiniaceae</taxon>
        <taxon>Erwinia</taxon>
    </lineage>
</organism>
<dbReference type="EMBL" id="FR719189">
    <property type="protein sequence ID" value="CBX79896.1"/>
    <property type="molecule type" value="Genomic_DNA"/>
</dbReference>
<name>E5B3A9_ERWAM</name>